<reference evidence="1 2" key="1">
    <citation type="journal article" date="2018" name="PLoS Genet.">
        <title>Population sequencing reveals clonal diversity and ancestral inbreeding in the grapevine cultivar Chardonnay.</title>
        <authorList>
            <person name="Roach M.J."/>
            <person name="Johnson D.L."/>
            <person name="Bohlmann J."/>
            <person name="van Vuuren H.J."/>
            <person name="Jones S.J."/>
            <person name="Pretorius I.S."/>
            <person name="Schmidt S.A."/>
            <person name="Borneman A.R."/>
        </authorList>
    </citation>
    <scope>NUCLEOTIDE SEQUENCE [LARGE SCALE GENOMIC DNA]</scope>
    <source>
        <strain evidence="2">cv. Chardonnay</strain>
        <tissue evidence="1">Leaf</tissue>
    </source>
</reference>
<organism evidence="1 2">
    <name type="scientific">Vitis vinifera</name>
    <name type="common">Grape</name>
    <dbReference type="NCBI Taxonomy" id="29760"/>
    <lineage>
        <taxon>Eukaryota</taxon>
        <taxon>Viridiplantae</taxon>
        <taxon>Streptophyta</taxon>
        <taxon>Embryophyta</taxon>
        <taxon>Tracheophyta</taxon>
        <taxon>Spermatophyta</taxon>
        <taxon>Magnoliopsida</taxon>
        <taxon>eudicotyledons</taxon>
        <taxon>Gunneridae</taxon>
        <taxon>Pentapetalae</taxon>
        <taxon>rosids</taxon>
        <taxon>Vitales</taxon>
        <taxon>Vitaceae</taxon>
        <taxon>Viteae</taxon>
        <taxon>Vitis</taxon>
    </lineage>
</organism>
<sequence>MKDCGSYPSVETSPERYLKLYLDIFLPENQHNQGLVYSKLIEDTWSMPPSDLQALRKAIVQPKSDNMEITSYPMRPIAIIQSCFSTR</sequence>
<dbReference type="Proteomes" id="UP000288805">
    <property type="component" value="Unassembled WGS sequence"/>
</dbReference>
<dbReference type="AlphaFoldDB" id="A0A438CPX0"/>
<protein>
    <submittedName>
        <fullName evidence="1">Uncharacterized protein</fullName>
    </submittedName>
</protein>
<name>A0A438CPX0_VITVI</name>
<proteinExistence type="predicted"/>
<dbReference type="EMBL" id="QGNW01002111">
    <property type="protein sequence ID" value="RVW25263.1"/>
    <property type="molecule type" value="Genomic_DNA"/>
</dbReference>
<comment type="caution">
    <text evidence="1">The sequence shown here is derived from an EMBL/GenBank/DDBJ whole genome shotgun (WGS) entry which is preliminary data.</text>
</comment>
<evidence type="ECO:0000313" key="2">
    <source>
        <dbReference type="Proteomes" id="UP000288805"/>
    </source>
</evidence>
<evidence type="ECO:0000313" key="1">
    <source>
        <dbReference type="EMBL" id="RVW25263.1"/>
    </source>
</evidence>
<gene>
    <name evidence="1" type="ORF">CK203_109330</name>
</gene>
<accession>A0A438CPX0</accession>